<comment type="caution">
    <text evidence="1">The sequence shown here is derived from an EMBL/GenBank/DDBJ whole genome shotgun (WGS) entry which is preliminary data.</text>
</comment>
<dbReference type="EMBL" id="JALBCA010000082">
    <property type="protein sequence ID" value="KAI2383901.1"/>
    <property type="molecule type" value="Genomic_DNA"/>
</dbReference>
<protein>
    <submittedName>
        <fullName evidence="1">Methionyl-tRNA formyltransferase</fullName>
        <ecNumber evidence="1">2.1.2.9</ecNumber>
    </submittedName>
</protein>
<name>A0ACB8URY7_9EURO</name>
<keyword evidence="1" id="KW-0808">Transferase</keyword>
<proteinExistence type="predicted"/>
<evidence type="ECO:0000313" key="1">
    <source>
        <dbReference type="EMBL" id="KAI2383901.1"/>
    </source>
</evidence>
<sequence length="387" mass="43271">MGFIQNSRVIGFRPRLLFFRTIRLSSTKSCEPLKILFCGSDEISIASLKALHAEHKASPTTIASIDVACRPGKRVGRGRKIIREVPIKAAAKDLSLTVHEIDTFTGWTPPHKDPYNLIVAVSFGLLVPRRILGLAKYGGLNVHPSLLPDFRGPAPIYHTLLAGDTKTGVTLQTLHESKFDHGTILDQTSFDIPEPETCGVQELSSISAKRAAEILISGIKKRLFVPPLLPLHPPSSEANARNAAKIHPSDRHIDWSSWTWDRIFRYHRILGSLWNHAAVPDSNGSYSHKRIIFMDLDTVEPDIMPEFILPVEPGIPFALHDSFTEDQDRPIYVLSSDKRIIRVNKIKVEGYPSKGAYQAAIKAKIMDPLIEEEVHDNTISRFHSQLQ</sequence>
<dbReference type="EC" id="2.1.2.9" evidence="1"/>
<organism evidence="1">
    <name type="scientific">Ophidiomyces ophidiicola</name>
    <dbReference type="NCBI Taxonomy" id="1387563"/>
    <lineage>
        <taxon>Eukaryota</taxon>
        <taxon>Fungi</taxon>
        <taxon>Dikarya</taxon>
        <taxon>Ascomycota</taxon>
        <taxon>Pezizomycotina</taxon>
        <taxon>Eurotiomycetes</taxon>
        <taxon>Eurotiomycetidae</taxon>
        <taxon>Onygenales</taxon>
        <taxon>Onygenaceae</taxon>
        <taxon>Ophidiomyces</taxon>
    </lineage>
</organism>
<accession>A0ACB8URY7</accession>
<gene>
    <name evidence="1" type="primary">FMT1</name>
    <name evidence="1" type="ORF">LOY88_004991</name>
</gene>
<reference evidence="1" key="1">
    <citation type="journal article" date="2022" name="bioRxiv">
        <title>Population genetic analysis of Ophidiomyces ophidiicola, the causative agent of snake fungal disease, indicates recent introductions to the USA.</title>
        <authorList>
            <person name="Ladner J.T."/>
            <person name="Palmer J.M."/>
            <person name="Ettinger C.L."/>
            <person name="Stajich J.E."/>
            <person name="Farrell T.M."/>
            <person name="Glorioso B.M."/>
            <person name="Lawson B."/>
            <person name="Price S.J."/>
            <person name="Stengle A.G."/>
            <person name="Grear D.A."/>
            <person name="Lorch J.M."/>
        </authorList>
    </citation>
    <scope>NUCLEOTIDE SEQUENCE</scope>
    <source>
        <strain evidence="1">NWHC 24266-5</strain>
    </source>
</reference>